<dbReference type="NCBIfam" id="TIGR03061">
    <property type="entry name" value="pip_yhgE_Nterm"/>
    <property type="match status" value="1"/>
</dbReference>
<keyword evidence="2 5" id="KW-0812">Transmembrane</keyword>
<dbReference type="RefSeq" id="WP_092597368.1">
    <property type="nucleotide sequence ID" value="NZ_FNFI01000006.1"/>
</dbReference>
<dbReference type="GO" id="GO:0140359">
    <property type="term" value="F:ABC-type transporter activity"/>
    <property type="evidence" value="ECO:0007669"/>
    <property type="project" value="InterPro"/>
</dbReference>
<keyword evidence="4 5" id="KW-0472">Membrane</keyword>
<dbReference type="GO" id="GO:0016020">
    <property type="term" value="C:membrane"/>
    <property type="evidence" value="ECO:0007669"/>
    <property type="project" value="UniProtKB-SubCell"/>
</dbReference>
<dbReference type="EMBL" id="FNFI01000006">
    <property type="protein sequence ID" value="SDK22087.1"/>
    <property type="molecule type" value="Genomic_DNA"/>
</dbReference>
<protein>
    <submittedName>
        <fullName evidence="7">Putative membrane protein</fullName>
    </submittedName>
</protein>
<evidence type="ECO:0000256" key="2">
    <source>
        <dbReference type="ARBA" id="ARBA00022692"/>
    </source>
</evidence>
<evidence type="ECO:0000313" key="7">
    <source>
        <dbReference type="EMBL" id="SDK22087.1"/>
    </source>
</evidence>
<organism evidence="7 8">
    <name type="scientific">Jeotgalicoccus aerolatus</name>
    <dbReference type="NCBI Taxonomy" id="709510"/>
    <lineage>
        <taxon>Bacteria</taxon>
        <taxon>Bacillati</taxon>
        <taxon>Bacillota</taxon>
        <taxon>Bacilli</taxon>
        <taxon>Bacillales</taxon>
        <taxon>Staphylococcaceae</taxon>
        <taxon>Jeotgalicoccus</taxon>
    </lineage>
</organism>
<accession>A0A1G9A492</accession>
<evidence type="ECO:0000256" key="1">
    <source>
        <dbReference type="ARBA" id="ARBA00004141"/>
    </source>
</evidence>
<comment type="subcellular location">
    <subcellularLocation>
        <location evidence="1">Membrane</location>
        <topology evidence="1">Multi-pass membrane protein</topology>
    </subcellularLocation>
</comment>
<dbReference type="Gene3D" id="3.40.1710.10">
    <property type="entry name" value="abc type-2 transporter like domain"/>
    <property type="match status" value="1"/>
</dbReference>
<dbReference type="Pfam" id="PF12698">
    <property type="entry name" value="ABC2_membrane_3"/>
    <property type="match status" value="1"/>
</dbReference>
<dbReference type="Gene3D" id="1.10.287.950">
    <property type="entry name" value="Methyl-accepting chemotaxis protein"/>
    <property type="match status" value="1"/>
</dbReference>
<dbReference type="NCBIfam" id="TIGR03062">
    <property type="entry name" value="pip_yhgE_Cterm"/>
    <property type="match status" value="1"/>
</dbReference>
<dbReference type="OrthoDB" id="9811483at2"/>
<dbReference type="PANTHER" id="PTHR43077:SF5">
    <property type="entry name" value="PHAGE INFECTION PROTEIN"/>
    <property type="match status" value="1"/>
</dbReference>
<evidence type="ECO:0000256" key="5">
    <source>
        <dbReference type="SAM" id="Phobius"/>
    </source>
</evidence>
<feature type="transmembrane region" description="Helical" evidence="5">
    <location>
        <begin position="452"/>
        <end position="471"/>
    </location>
</feature>
<feature type="transmembrane region" description="Helical" evidence="5">
    <location>
        <begin position="393"/>
        <end position="412"/>
    </location>
</feature>
<dbReference type="InterPro" id="IPR013525">
    <property type="entry name" value="ABC2_TM"/>
</dbReference>
<evidence type="ECO:0000259" key="6">
    <source>
        <dbReference type="Pfam" id="PF12698"/>
    </source>
</evidence>
<evidence type="ECO:0000256" key="3">
    <source>
        <dbReference type="ARBA" id="ARBA00022989"/>
    </source>
</evidence>
<evidence type="ECO:0000313" key="8">
    <source>
        <dbReference type="Proteomes" id="UP000242700"/>
    </source>
</evidence>
<feature type="transmembrane region" description="Helical" evidence="5">
    <location>
        <begin position="424"/>
        <end position="445"/>
    </location>
</feature>
<sequence length="550" mass="60334">MLQDFKFVLKKPLLLVSLAVISLFPVIYALTFLGAMWDPYDRTGDMQFHIVNEDTGNEDIELGKEIEAELKDNDQLDWQFSTLEKAEEAIKSGESYGYLEIPADASDNAMTFLSESPENVNLKLKTNPGFNFIGSIMSEQVGSVLVETVQKEITETYTKTLISELGSLSDQSDEAQDAIAELKNGAVTLDDGLGQLEDSSAQLKEGADNLESGASQVSEGAGTLYNGEQQFTGQITQLAPMLGNYAQPVQGAQSELENGAGQLNEASTQLAGGASELNSGIGQMNGGISELKAGSIELAEALTEVDTRFNELLAEIEEQNIVFSDEGAEAIASPVNLDIESMVDTQNYAQSFAPLIIAVSLYIGAITFNVVYPMNKIFENKKNVFSQWLSRGLLFLSHSVIITTLLYAAIVWVMQIEIASHWRFYFAMLVWSLVSISIIGLLVMIFGNFGKFLGIVLLIVQLSSSGGTFPIETANNFYQTLYEFLPMAFVVSSFKDAIFGQAFNMEFSTIIYILLAIAAGAYLLVLLVLWLKDKFPKYEEKANKMAKFEN</sequence>
<dbReference type="PANTHER" id="PTHR43077">
    <property type="entry name" value="TRANSPORT PERMEASE YVFS-RELATED"/>
    <property type="match status" value="1"/>
</dbReference>
<dbReference type="STRING" id="586411.SAMN05216187_1065"/>
<dbReference type="AlphaFoldDB" id="A0A1G9A492"/>
<reference evidence="8" key="1">
    <citation type="submission" date="2016-10" db="EMBL/GenBank/DDBJ databases">
        <authorList>
            <person name="Varghese N."/>
            <person name="Submissions S."/>
        </authorList>
    </citation>
    <scope>NUCLEOTIDE SEQUENCE [LARGE SCALE GENOMIC DNA]</scope>
    <source>
        <strain evidence="8">CGMCC 1.8911</strain>
    </source>
</reference>
<evidence type="ECO:0000256" key="4">
    <source>
        <dbReference type="ARBA" id="ARBA00023136"/>
    </source>
</evidence>
<gene>
    <name evidence="7" type="ORF">SAMN05216187_1065</name>
</gene>
<dbReference type="Proteomes" id="UP000242700">
    <property type="component" value="Unassembled WGS sequence"/>
</dbReference>
<feature type="domain" description="ABC-2 type transporter transmembrane" evidence="6">
    <location>
        <begin position="20"/>
        <end position="526"/>
    </location>
</feature>
<dbReference type="InterPro" id="IPR017500">
    <property type="entry name" value="Phage_infect_YhgE_N"/>
</dbReference>
<name>A0A1G9A492_9STAP</name>
<dbReference type="InterPro" id="IPR023908">
    <property type="entry name" value="xxxLxxG_rpt"/>
</dbReference>
<dbReference type="InterPro" id="IPR017501">
    <property type="entry name" value="Phage_infect_YhgE_C"/>
</dbReference>
<dbReference type="NCBIfam" id="TIGR03057">
    <property type="entry name" value="xxxLxxG_by_4"/>
    <property type="match status" value="4"/>
</dbReference>
<dbReference type="InterPro" id="IPR051328">
    <property type="entry name" value="T7SS_ABC-Transporter"/>
</dbReference>
<feature type="transmembrane region" description="Helical" evidence="5">
    <location>
        <begin position="510"/>
        <end position="531"/>
    </location>
</feature>
<proteinExistence type="predicted"/>
<keyword evidence="3 5" id="KW-1133">Transmembrane helix</keyword>
<feature type="transmembrane region" description="Helical" evidence="5">
    <location>
        <begin position="352"/>
        <end position="372"/>
    </location>
</feature>